<comment type="caution">
    <text evidence="1">The sequence shown here is derived from an EMBL/GenBank/DDBJ whole genome shotgun (WGS) entry which is preliminary data.</text>
</comment>
<accession>A0A9J5XL92</accession>
<dbReference type="OrthoDB" id="1302290at2759"/>
<reference evidence="1 2" key="1">
    <citation type="submission" date="2020-09" db="EMBL/GenBank/DDBJ databases">
        <title>De no assembly of potato wild relative species, Solanum commersonii.</title>
        <authorList>
            <person name="Cho K."/>
        </authorList>
    </citation>
    <scope>NUCLEOTIDE SEQUENCE [LARGE SCALE GENOMIC DNA]</scope>
    <source>
        <strain evidence="1">LZ3.2</strain>
        <tissue evidence="1">Leaf</tissue>
    </source>
</reference>
<protein>
    <submittedName>
        <fullName evidence="1">Uncharacterized protein</fullName>
    </submittedName>
</protein>
<name>A0A9J5XL92_SOLCO</name>
<dbReference type="EMBL" id="JACXVP010000009">
    <property type="protein sequence ID" value="KAG5588538.1"/>
    <property type="molecule type" value="Genomic_DNA"/>
</dbReference>
<gene>
    <name evidence="1" type="ORF">H5410_048972</name>
</gene>
<dbReference type="Proteomes" id="UP000824120">
    <property type="component" value="Chromosome 9"/>
</dbReference>
<evidence type="ECO:0000313" key="2">
    <source>
        <dbReference type="Proteomes" id="UP000824120"/>
    </source>
</evidence>
<evidence type="ECO:0000313" key="1">
    <source>
        <dbReference type="EMBL" id="KAG5588538.1"/>
    </source>
</evidence>
<proteinExistence type="predicted"/>
<sequence length="70" mass="7614">MASKTLAKNSQQLLTVPHDNIPDFMKRSPPSSYVHSPLFSGMSLPVTLHSTKLESMIGGAQDCCIIKAKK</sequence>
<organism evidence="1 2">
    <name type="scientific">Solanum commersonii</name>
    <name type="common">Commerson's wild potato</name>
    <name type="synonym">Commerson's nightshade</name>
    <dbReference type="NCBI Taxonomy" id="4109"/>
    <lineage>
        <taxon>Eukaryota</taxon>
        <taxon>Viridiplantae</taxon>
        <taxon>Streptophyta</taxon>
        <taxon>Embryophyta</taxon>
        <taxon>Tracheophyta</taxon>
        <taxon>Spermatophyta</taxon>
        <taxon>Magnoliopsida</taxon>
        <taxon>eudicotyledons</taxon>
        <taxon>Gunneridae</taxon>
        <taxon>Pentapetalae</taxon>
        <taxon>asterids</taxon>
        <taxon>lamiids</taxon>
        <taxon>Solanales</taxon>
        <taxon>Solanaceae</taxon>
        <taxon>Solanoideae</taxon>
        <taxon>Solaneae</taxon>
        <taxon>Solanum</taxon>
    </lineage>
</organism>
<dbReference type="AlphaFoldDB" id="A0A9J5XL92"/>
<keyword evidence="2" id="KW-1185">Reference proteome</keyword>